<dbReference type="Proteomes" id="UP000199595">
    <property type="component" value="Unassembled WGS sequence"/>
</dbReference>
<reference evidence="1 2" key="1">
    <citation type="submission" date="2016-10" db="EMBL/GenBank/DDBJ databases">
        <authorList>
            <person name="de Groot N.N."/>
        </authorList>
    </citation>
    <scope>NUCLEOTIDE SEQUENCE [LARGE SCALE GENOMIC DNA]</scope>
    <source>
        <strain evidence="1 2">DSM 24956</strain>
    </source>
</reference>
<evidence type="ECO:0000313" key="1">
    <source>
        <dbReference type="EMBL" id="SDY11824.1"/>
    </source>
</evidence>
<dbReference type="EMBL" id="FNNJ01000029">
    <property type="protein sequence ID" value="SDY11824.1"/>
    <property type="molecule type" value="Genomic_DNA"/>
</dbReference>
<keyword evidence="2" id="KW-1185">Reference proteome</keyword>
<gene>
    <name evidence="1" type="ORF">SAMN05444411_1294</name>
</gene>
<dbReference type="STRING" id="762486.SAMN05444411_1294"/>
<sequence>MGTPHNTDGRLSRYRDLSETITIELIQILKENYLADKLSLGNNLTDNFREKEVFYTLVDSEFENVFLTFKYKNTEFESPYEIILEERGNDSTSELKISPDEDLVNQLPEKMISELSDRFYDFIRE</sequence>
<organism evidence="1 2">
    <name type="scientific">Lutibacter oricola</name>
    <dbReference type="NCBI Taxonomy" id="762486"/>
    <lineage>
        <taxon>Bacteria</taxon>
        <taxon>Pseudomonadati</taxon>
        <taxon>Bacteroidota</taxon>
        <taxon>Flavobacteriia</taxon>
        <taxon>Flavobacteriales</taxon>
        <taxon>Flavobacteriaceae</taxon>
        <taxon>Lutibacter</taxon>
    </lineage>
</organism>
<accession>A0A1H3HAL1</accession>
<proteinExistence type="predicted"/>
<dbReference type="RefSeq" id="WP_090126661.1">
    <property type="nucleotide sequence ID" value="NZ_FNNJ01000029.1"/>
</dbReference>
<evidence type="ECO:0000313" key="2">
    <source>
        <dbReference type="Proteomes" id="UP000199595"/>
    </source>
</evidence>
<dbReference type="OrthoDB" id="9808779at2"/>
<dbReference type="AlphaFoldDB" id="A0A1H3HAL1"/>
<name>A0A1H3HAL1_9FLAO</name>
<protein>
    <submittedName>
        <fullName evidence="1">Uncharacterized protein</fullName>
    </submittedName>
</protein>